<dbReference type="InterPro" id="IPR020846">
    <property type="entry name" value="MFS_dom"/>
</dbReference>
<keyword evidence="2" id="KW-1003">Cell membrane</keyword>
<feature type="transmembrane region" description="Helical" evidence="6">
    <location>
        <begin position="126"/>
        <end position="144"/>
    </location>
</feature>
<dbReference type="AlphaFoldDB" id="A0A0A3Y5E5"/>
<dbReference type="Pfam" id="PF07690">
    <property type="entry name" value="MFS_1"/>
    <property type="match status" value="1"/>
</dbReference>
<dbReference type="STRING" id="375.BKD09_RS09125"/>
<dbReference type="InterPro" id="IPR036259">
    <property type="entry name" value="MFS_trans_sf"/>
</dbReference>
<evidence type="ECO:0000313" key="8">
    <source>
        <dbReference type="EMBL" id="KGT80789.1"/>
    </source>
</evidence>
<dbReference type="CDD" id="cd17324">
    <property type="entry name" value="MFS_NepI_like"/>
    <property type="match status" value="1"/>
</dbReference>
<dbReference type="PANTHER" id="PTHR43124:SF10">
    <property type="entry name" value="PURINE EFFLUX PUMP PBUE"/>
    <property type="match status" value="1"/>
</dbReference>
<reference evidence="8 9" key="1">
    <citation type="submission" date="2014-09" db="EMBL/GenBank/DDBJ databases">
        <title>Draft genome of Bradyrhizobium japonicum Is-34.</title>
        <authorList>
            <person name="Tsurumaru H."/>
            <person name="Yamakawa T."/>
            <person name="Hashimoto S."/>
            <person name="Okizaki K."/>
            <person name="Kanesaki Y."/>
            <person name="Yoshikawa H."/>
            <person name="Yajima S."/>
        </authorList>
    </citation>
    <scope>NUCLEOTIDE SEQUENCE [LARGE SCALE GENOMIC DNA]</scope>
    <source>
        <strain evidence="8 9">Is-34</strain>
    </source>
</reference>
<feature type="transmembrane region" description="Helical" evidence="6">
    <location>
        <begin position="197"/>
        <end position="222"/>
    </location>
</feature>
<dbReference type="PANTHER" id="PTHR43124">
    <property type="entry name" value="PURINE EFFLUX PUMP PBUE"/>
    <property type="match status" value="1"/>
</dbReference>
<feature type="transmembrane region" description="Helical" evidence="6">
    <location>
        <begin position="289"/>
        <end position="309"/>
    </location>
</feature>
<keyword evidence="3 6" id="KW-0812">Transmembrane</keyword>
<organism evidence="8 9">
    <name type="scientific">Bradyrhizobium japonicum</name>
    <dbReference type="NCBI Taxonomy" id="375"/>
    <lineage>
        <taxon>Bacteria</taxon>
        <taxon>Pseudomonadati</taxon>
        <taxon>Pseudomonadota</taxon>
        <taxon>Alphaproteobacteria</taxon>
        <taxon>Hyphomicrobiales</taxon>
        <taxon>Nitrobacteraceae</taxon>
        <taxon>Bradyrhizobium</taxon>
    </lineage>
</organism>
<dbReference type="PROSITE" id="PS50850">
    <property type="entry name" value="MFS"/>
    <property type="match status" value="1"/>
</dbReference>
<proteinExistence type="predicted"/>
<feature type="transmembrane region" description="Helical" evidence="6">
    <location>
        <begin position="330"/>
        <end position="352"/>
    </location>
</feature>
<dbReference type="InterPro" id="IPR011701">
    <property type="entry name" value="MFS"/>
</dbReference>
<feature type="transmembrane region" description="Helical" evidence="6">
    <location>
        <begin position="37"/>
        <end position="60"/>
    </location>
</feature>
<keyword evidence="5 6" id="KW-0472">Membrane</keyword>
<evidence type="ECO:0000313" key="9">
    <source>
        <dbReference type="Proteomes" id="UP000030377"/>
    </source>
</evidence>
<feature type="domain" description="Major facilitator superfamily (MFS) profile" evidence="7">
    <location>
        <begin position="2"/>
        <end position="381"/>
    </location>
</feature>
<dbReference type="Gene3D" id="1.20.1250.20">
    <property type="entry name" value="MFS general substrate transporter like domains"/>
    <property type="match status" value="1"/>
</dbReference>
<dbReference type="SUPFAM" id="SSF103473">
    <property type="entry name" value="MFS general substrate transporter"/>
    <property type="match status" value="1"/>
</dbReference>
<feature type="transmembrane region" description="Helical" evidence="6">
    <location>
        <begin position="67"/>
        <end position="92"/>
    </location>
</feature>
<evidence type="ECO:0000259" key="7">
    <source>
        <dbReference type="PROSITE" id="PS50850"/>
    </source>
</evidence>
<dbReference type="RefSeq" id="WP_028159418.1">
    <property type="nucleotide sequence ID" value="NZ_CP081350.1"/>
</dbReference>
<evidence type="ECO:0000256" key="2">
    <source>
        <dbReference type="ARBA" id="ARBA00022475"/>
    </source>
</evidence>
<accession>A0A0A3Y5E5</accession>
<gene>
    <name evidence="8" type="ORF">MA20_05025</name>
</gene>
<evidence type="ECO:0000256" key="3">
    <source>
        <dbReference type="ARBA" id="ARBA00022692"/>
    </source>
</evidence>
<feature type="transmembrane region" description="Helical" evidence="6">
    <location>
        <begin position="98"/>
        <end position="119"/>
    </location>
</feature>
<dbReference type="InterPro" id="IPR050189">
    <property type="entry name" value="MFS_Efflux_Transporters"/>
</dbReference>
<dbReference type="GO" id="GO:0022857">
    <property type="term" value="F:transmembrane transporter activity"/>
    <property type="evidence" value="ECO:0007669"/>
    <property type="project" value="InterPro"/>
</dbReference>
<protein>
    <submittedName>
        <fullName evidence="8">MFS transporter</fullName>
    </submittedName>
</protein>
<evidence type="ECO:0000256" key="6">
    <source>
        <dbReference type="SAM" id="Phobius"/>
    </source>
</evidence>
<dbReference type="Proteomes" id="UP000030377">
    <property type="component" value="Unassembled WGS sequence"/>
</dbReference>
<dbReference type="EMBL" id="JRPN01000003">
    <property type="protein sequence ID" value="KGT80789.1"/>
    <property type="molecule type" value="Genomic_DNA"/>
</dbReference>
<evidence type="ECO:0000256" key="5">
    <source>
        <dbReference type="ARBA" id="ARBA00023136"/>
    </source>
</evidence>
<feature type="transmembrane region" description="Helical" evidence="6">
    <location>
        <begin position="234"/>
        <end position="255"/>
    </location>
</feature>
<dbReference type="eggNOG" id="COG2814">
    <property type="taxonomic scope" value="Bacteria"/>
</dbReference>
<comment type="subcellular location">
    <subcellularLocation>
        <location evidence="1">Cell membrane</location>
        <topology evidence="1">Multi-pass membrane protein</topology>
    </subcellularLocation>
</comment>
<feature type="transmembrane region" description="Helical" evidence="6">
    <location>
        <begin position="358"/>
        <end position="375"/>
    </location>
</feature>
<feature type="transmembrane region" description="Helical" evidence="6">
    <location>
        <begin position="262"/>
        <end position="283"/>
    </location>
</feature>
<sequence length="389" mass="39268">MSVFWLALAAFAIGTEGFVIAGLLPSIAADLSISVPAAGQLVTAYALTYAVGSPILAVTLNNIDRRTVLALALSTFIAGNLVATVASSYALLLASRMLMALGSGLCMPTALAVSVAVAAPERRGRAVALVTSGLTVATVIGVPLGNLVGSLLGWRATFAMVALIGAVALAGLLLGLPRGLPRNTASLSERLAVARHSNVVIALLITILWALGGFTVFTYFAVPLRGLGFDAAQISLALLVFGGAAAIGNMLGGVLADRLGTLATAGLGLAGMASALILHSLVLKLMPGQAHYAVLGAIFLWGISGWAFYPAQVASIIRIEPQASMIALSLNASAMYLGFAIGGALGGAVLATLSPTDLGWIGGSSVAASLLVHLARGWQARPKPVKIAG</sequence>
<evidence type="ECO:0000256" key="4">
    <source>
        <dbReference type="ARBA" id="ARBA00022989"/>
    </source>
</evidence>
<name>A0A0A3Y5E5_BRAJP</name>
<feature type="transmembrane region" description="Helical" evidence="6">
    <location>
        <begin position="156"/>
        <end position="176"/>
    </location>
</feature>
<evidence type="ECO:0000256" key="1">
    <source>
        <dbReference type="ARBA" id="ARBA00004651"/>
    </source>
</evidence>
<comment type="caution">
    <text evidence="8">The sequence shown here is derived from an EMBL/GenBank/DDBJ whole genome shotgun (WGS) entry which is preliminary data.</text>
</comment>
<keyword evidence="4 6" id="KW-1133">Transmembrane helix</keyword>
<dbReference type="GO" id="GO:0005886">
    <property type="term" value="C:plasma membrane"/>
    <property type="evidence" value="ECO:0007669"/>
    <property type="project" value="UniProtKB-SubCell"/>
</dbReference>